<name>F0F275_9NEIS</name>
<sequence length="112" mass="12833">MRTESGVLNTEKVFNMNSSTQSVVITPIFQDIDDIPEYVSVNGEIYFLLHEEGFNDLQRIFRMLQLVIFALSQKSIVEINAEDVQAALEYPFFNLQAIIGEINSFKFHPLNS</sequence>
<accession>F0F275</accession>
<proteinExistence type="predicted"/>
<evidence type="ECO:0000313" key="2">
    <source>
        <dbReference type="Proteomes" id="UP000004088"/>
    </source>
</evidence>
<reference evidence="1 2" key="1">
    <citation type="submission" date="2011-01" db="EMBL/GenBank/DDBJ databases">
        <authorList>
            <person name="Muzny D."/>
            <person name="Qin X."/>
            <person name="Deng J."/>
            <person name="Jiang H."/>
            <person name="Liu Y."/>
            <person name="Qu J."/>
            <person name="Song X.-Z."/>
            <person name="Zhang L."/>
            <person name="Thornton R."/>
            <person name="Coyle M."/>
            <person name="Francisco L."/>
            <person name="Jackson L."/>
            <person name="Javaid M."/>
            <person name="Korchina V."/>
            <person name="Kovar C."/>
            <person name="Mata R."/>
            <person name="Mathew T."/>
            <person name="Ngo R."/>
            <person name="Nguyen L."/>
            <person name="Nguyen N."/>
            <person name="Okwuonu G."/>
            <person name="Ongeri F."/>
            <person name="Pham C."/>
            <person name="Simmons D."/>
            <person name="Wilczek-Boney K."/>
            <person name="Hale W."/>
            <person name="Jakkamsetti A."/>
            <person name="Pham P."/>
            <person name="Ruth R."/>
            <person name="San Lucas F."/>
            <person name="Warren J."/>
            <person name="Zhang J."/>
            <person name="Zhao Z."/>
            <person name="Zhou C."/>
            <person name="Zhu D."/>
            <person name="Lee S."/>
            <person name="Bess C."/>
            <person name="Blankenburg K."/>
            <person name="Forbes L."/>
            <person name="Fu Q."/>
            <person name="Gubbala S."/>
            <person name="Hirani K."/>
            <person name="Jayaseelan J.C."/>
            <person name="Lara F."/>
            <person name="Munidasa M."/>
            <person name="Palculict T."/>
            <person name="Patil S."/>
            <person name="Pu L.-L."/>
            <person name="Saada N."/>
            <person name="Tang L."/>
            <person name="Weissenberger G."/>
            <person name="Zhu Y."/>
            <person name="Hemphill L."/>
            <person name="Shang Y."/>
            <person name="Youmans B."/>
            <person name="Ayvaz T."/>
            <person name="Ross M."/>
            <person name="Santibanez J."/>
            <person name="Aqrawi P."/>
            <person name="Gross S."/>
            <person name="Joshi V."/>
            <person name="Fowler G."/>
            <person name="Nazareth L."/>
            <person name="Reid J."/>
            <person name="Worley K."/>
            <person name="Petrosino J."/>
            <person name="Highlander S."/>
            <person name="Gibbs R."/>
        </authorList>
    </citation>
    <scope>NUCLEOTIDE SEQUENCE [LARGE SCALE GENOMIC DNA]</scope>
    <source>
        <strain evidence="1 2">ATCC 33394</strain>
    </source>
</reference>
<dbReference type="HOGENOM" id="CLU_2142521_0_0_4"/>
<gene>
    <name evidence="1" type="ORF">HMPREF9098_2210</name>
</gene>
<comment type="caution">
    <text evidence="1">The sequence shown here is derived from an EMBL/GenBank/DDBJ whole genome shotgun (WGS) entry which is preliminary data.</text>
</comment>
<dbReference type="Proteomes" id="UP000004088">
    <property type="component" value="Unassembled WGS sequence"/>
</dbReference>
<keyword evidence="2" id="KW-1185">Reference proteome</keyword>
<dbReference type="EMBL" id="AEWV01000042">
    <property type="protein sequence ID" value="EGC16375.1"/>
    <property type="molecule type" value="Genomic_DNA"/>
</dbReference>
<dbReference type="AlphaFoldDB" id="F0F275"/>
<dbReference type="STRING" id="888741.HMPREF9098_2210"/>
<organism evidence="1 2">
    <name type="scientific">Kingella denitrificans ATCC 33394</name>
    <dbReference type="NCBI Taxonomy" id="888741"/>
    <lineage>
        <taxon>Bacteria</taxon>
        <taxon>Pseudomonadati</taxon>
        <taxon>Pseudomonadota</taxon>
        <taxon>Betaproteobacteria</taxon>
        <taxon>Neisseriales</taxon>
        <taxon>Neisseriaceae</taxon>
        <taxon>Kingella</taxon>
    </lineage>
</organism>
<evidence type="ECO:0000313" key="1">
    <source>
        <dbReference type="EMBL" id="EGC16375.1"/>
    </source>
</evidence>
<protein>
    <submittedName>
        <fullName evidence="1">Uncharacterized protein</fullName>
    </submittedName>
</protein>